<keyword evidence="2" id="KW-1185">Reference proteome</keyword>
<reference evidence="1 2" key="1">
    <citation type="submission" date="2021-06" db="EMBL/GenBank/DDBJ databases">
        <title>Caerostris darwini draft genome.</title>
        <authorList>
            <person name="Kono N."/>
            <person name="Arakawa K."/>
        </authorList>
    </citation>
    <scope>NUCLEOTIDE SEQUENCE [LARGE SCALE GENOMIC DNA]</scope>
</reference>
<dbReference type="EMBL" id="BPLQ01012170">
    <property type="protein sequence ID" value="GIY63350.1"/>
    <property type="molecule type" value="Genomic_DNA"/>
</dbReference>
<proteinExistence type="predicted"/>
<protein>
    <submittedName>
        <fullName evidence="1">Uncharacterized protein</fullName>
    </submittedName>
</protein>
<accession>A0AAV4V056</accession>
<sequence length="96" mass="10595">MLPATSLILHSTSPLPPPLSVSRACAEAGVVREDKSIPPRLKRGEEDATFGKMPNSWPPCVFFVWGFITKRQSLPHPTPRSLFSKGYEMKFRGGLG</sequence>
<organism evidence="1 2">
    <name type="scientific">Caerostris darwini</name>
    <dbReference type="NCBI Taxonomy" id="1538125"/>
    <lineage>
        <taxon>Eukaryota</taxon>
        <taxon>Metazoa</taxon>
        <taxon>Ecdysozoa</taxon>
        <taxon>Arthropoda</taxon>
        <taxon>Chelicerata</taxon>
        <taxon>Arachnida</taxon>
        <taxon>Araneae</taxon>
        <taxon>Araneomorphae</taxon>
        <taxon>Entelegynae</taxon>
        <taxon>Araneoidea</taxon>
        <taxon>Araneidae</taxon>
        <taxon>Caerostris</taxon>
    </lineage>
</organism>
<name>A0AAV4V056_9ARAC</name>
<dbReference type="Proteomes" id="UP001054837">
    <property type="component" value="Unassembled WGS sequence"/>
</dbReference>
<evidence type="ECO:0000313" key="2">
    <source>
        <dbReference type="Proteomes" id="UP001054837"/>
    </source>
</evidence>
<gene>
    <name evidence="1" type="ORF">CDAR_272641</name>
</gene>
<comment type="caution">
    <text evidence="1">The sequence shown here is derived from an EMBL/GenBank/DDBJ whole genome shotgun (WGS) entry which is preliminary data.</text>
</comment>
<dbReference type="AlphaFoldDB" id="A0AAV4V056"/>
<evidence type="ECO:0000313" key="1">
    <source>
        <dbReference type="EMBL" id="GIY63350.1"/>
    </source>
</evidence>